<dbReference type="PRINTS" id="PR00081">
    <property type="entry name" value="GDHRDH"/>
</dbReference>
<dbReference type="InterPro" id="IPR057326">
    <property type="entry name" value="KR_dom"/>
</dbReference>
<dbReference type="SUPFAM" id="SSF51735">
    <property type="entry name" value="NAD(P)-binding Rossmann-fold domains"/>
    <property type="match status" value="1"/>
</dbReference>
<dbReference type="CDD" id="cd05233">
    <property type="entry name" value="SDR_c"/>
    <property type="match status" value="1"/>
</dbReference>
<dbReference type="InterPro" id="IPR036291">
    <property type="entry name" value="NAD(P)-bd_dom_sf"/>
</dbReference>
<proteinExistence type="inferred from homology"/>
<dbReference type="AlphaFoldDB" id="A0A6G9YH60"/>
<dbReference type="PANTHER" id="PTHR43639:SF1">
    <property type="entry name" value="SHORT-CHAIN DEHYDROGENASE_REDUCTASE FAMILY PROTEIN"/>
    <property type="match status" value="1"/>
</dbReference>
<dbReference type="EMBL" id="CP046172">
    <property type="protein sequence ID" value="QIS12397.1"/>
    <property type="molecule type" value="Genomic_DNA"/>
</dbReference>
<feature type="domain" description="Ketoreductase" evidence="3">
    <location>
        <begin position="10"/>
        <end position="182"/>
    </location>
</feature>
<evidence type="ECO:0000313" key="4">
    <source>
        <dbReference type="EMBL" id="QIS12397.1"/>
    </source>
</evidence>
<dbReference type="PROSITE" id="PS00061">
    <property type="entry name" value="ADH_SHORT"/>
    <property type="match status" value="1"/>
</dbReference>
<gene>
    <name evidence="4" type="ORF">F5544_22680</name>
</gene>
<reference evidence="4 5" key="1">
    <citation type="journal article" date="2019" name="ACS Chem. Biol.">
        <title>Identification and Mobilization of a Cryptic Antibiotic Biosynthesis Gene Locus from a Human-Pathogenic Nocardia Isolate.</title>
        <authorList>
            <person name="Herisse M."/>
            <person name="Ishida K."/>
            <person name="Porter J.L."/>
            <person name="Howden B."/>
            <person name="Hertweck C."/>
            <person name="Stinear T.P."/>
            <person name="Pidot S.J."/>
        </authorList>
    </citation>
    <scope>NUCLEOTIDE SEQUENCE [LARGE SCALE GENOMIC DNA]</scope>
    <source>
        <strain evidence="4 5">AUSMDU00012717</strain>
    </source>
</reference>
<dbReference type="Proteomes" id="UP000503540">
    <property type="component" value="Chromosome"/>
</dbReference>
<evidence type="ECO:0000256" key="1">
    <source>
        <dbReference type="ARBA" id="ARBA00006484"/>
    </source>
</evidence>
<dbReference type="InterPro" id="IPR020904">
    <property type="entry name" value="Sc_DH/Rdtase_CS"/>
</dbReference>
<comment type="similarity">
    <text evidence="1">Belongs to the short-chain dehydrogenases/reductases (SDR) family.</text>
</comment>
<dbReference type="PRINTS" id="PR00080">
    <property type="entry name" value="SDRFAMILY"/>
</dbReference>
<dbReference type="KEGG" id="nah:F5544_22680"/>
<dbReference type="FunFam" id="3.40.50.720:FF:000084">
    <property type="entry name" value="Short-chain dehydrogenase reductase"/>
    <property type="match status" value="1"/>
</dbReference>
<dbReference type="Gene3D" id="3.40.50.720">
    <property type="entry name" value="NAD(P)-binding Rossmann-like Domain"/>
    <property type="match status" value="1"/>
</dbReference>
<evidence type="ECO:0000259" key="3">
    <source>
        <dbReference type="SMART" id="SM00822"/>
    </source>
</evidence>
<organism evidence="4 5">
    <name type="scientific">Nocardia arthritidis</name>
    <dbReference type="NCBI Taxonomy" id="228602"/>
    <lineage>
        <taxon>Bacteria</taxon>
        <taxon>Bacillati</taxon>
        <taxon>Actinomycetota</taxon>
        <taxon>Actinomycetes</taxon>
        <taxon>Mycobacteriales</taxon>
        <taxon>Nocardiaceae</taxon>
        <taxon>Nocardia</taxon>
    </lineage>
</organism>
<dbReference type="GO" id="GO:0016491">
    <property type="term" value="F:oxidoreductase activity"/>
    <property type="evidence" value="ECO:0007669"/>
    <property type="project" value="UniProtKB-KW"/>
</dbReference>
<keyword evidence="2" id="KW-0560">Oxidoreductase</keyword>
<dbReference type="Pfam" id="PF13561">
    <property type="entry name" value="adh_short_C2"/>
    <property type="match status" value="1"/>
</dbReference>
<name>A0A6G9YH60_9NOCA</name>
<evidence type="ECO:0000256" key="2">
    <source>
        <dbReference type="ARBA" id="ARBA00023002"/>
    </source>
</evidence>
<evidence type="ECO:0000313" key="5">
    <source>
        <dbReference type="Proteomes" id="UP000503540"/>
    </source>
</evidence>
<dbReference type="InterPro" id="IPR002347">
    <property type="entry name" value="SDR_fam"/>
</dbReference>
<dbReference type="SMART" id="SM00822">
    <property type="entry name" value="PKS_KR"/>
    <property type="match status" value="1"/>
</dbReference>
<sequence>MSESTSLQGRAVVITGGGTGIGRAAAHQFAAAGADVLVTGRTEATLKETTDGTDVRFVVADVATAEGRTAIVDAAVREFGRIDVLVNNAAITRPADLGEIDPEAAERQFATNLAGPLFLTQSALPHIGTGGTIINVTSNSPHRGWPGSSVYGATKVAMDFLTKTWALELADRGVRVVSIAPGITRTPILTNAGLTPEQVDSALQYLSRIPLARAAEPDEIAWWLVAVARPEAGYLTGQVIRVDGGLSAV</sequence>
<dbReference type="PANTHER" id="PTHR43639">
    <property type="entry name" value="OXIDOREDUCTASE, SHORT-CHAIN DEHYDROGENASE/REDUCTASE FAMILY (AFU_ORTHOLOGUE AFUA_5G02870)"/>
    <property type="match status" value="1"/>
</dbReference>
<accession>A0A6G9YH60</accession>
<protein>
    <submittedName>
        <fullName evidence="4">SDR family oxidoreductase</fullName>
    </submittedName>
</protein>
<dbReference type="RefSeq" id="WP_203217321.1">
    <property type="nucleotide sequence ID" value="NZ_CP046172.1"/>
</dbReference>
<keyword evidence="5" id="KW-1185">Reference proteome</keyword>